<dbReference type="InterPro" id="IPR020070">
    <property type="entry name" value="Ribosomal_bL9_N"/>
</dbReference>
<dbReference type="GO" id="GO:1990904">
    <property type="term" value="C:ribonucleoprotein complex"/>
    <property type="evidence" value="ECO:0007669"/>
    <property type="project" value="UniProtKB-KW"/>
</dbReference>
<accession>A0A2A5WVI9</accession>
<dbReference type="InterPro" id="IPR009027">
    <property type="entry name" value="Ribosomal_bL9/RNase_H1_N"/>
</dbReference>
<dbReference type="Pfam" id="PF03948">
    <property type="entry name" value="Ribosomal_L9_C"/>
    <property type="match status" value="1"/>
</dbReference>
<keyword evidence="5 7" id="KW-0687">Ribonucleoprotein</keyword>
<keyword evidence="2 7" id="KW-0699">rRNA-binding</keyword>
<dbReference type="NCBIfam" id="TIGR00158">
    <property type="entry name" value="L9"/>
    <property type="match status" value="1"/>
</dbReference>
<dbReference type="InterPro" id="IPR036791">
    <property type="entry name" value="Ribosomal_bL9_C_sf"/>
</dbReference>
<comment type="caution">
    <text evidence="9">The sequence shown here is derived from an EMBL/GenBank/DDBJ whole genome shotgun (WGS) entry which is preliminary data.</text>
</comment>
<dbReference type="HAMAP" id="MF_00503">
    <property type="entry name" value="Ribosomal_bL9"/>
    <property type="match status" value="1"/>
</dbReference>
<evidence type="ECO:0000259" key="8">
    <source>
        <dbReference type="PROSITE" id="PS00651"/>
    </source>
</evidence>
<evidence type="ECO:0000313" key="10">
    <source>
        <dbReference type="Proteomes" id="UP000219327"/>
    </source>
</evidence>
<dbReference type="Gene3D" id="3.40.5.10">
    <property type="entry name" value="Ribosomal protein L9, N-terminal domain"/>
    <property type="match status" value="1"/>
</dbReference>
<proteinExistence type="inferred from homology"/>
<dbReference type="SUPFAM" id="SSF55658">
    <property type="entry name" value="L9 N-domain-like"/>
    <property type="match status" value="1"/>
</dbReference>
<name>A0A2A5WVI9_9GAMM</name>
<dbReference type="GO" id="GO:0003735">
    <property type="term" value="F:structural constituent of ribosome"/>
    <property type="evidence" value="ECO:0007669"/>
    <property type="project" value="InterPro"/>
</dbReference>
<dbReference type="InterPro" id="IPR020594">
    <property type="entry name" value="Ribosomal_bL9_bac/chp"/>
</dbReference>
<keyword evidence="3 7" id="KW-0694">RNA-binding</keyword>
<feature type="domain" description="Ribosomal protein L9" evidence="8">
    <location>
        <begin position="13"/>
        <end position="40"/>
    </location>
</feature>
<keyword evidence="4 7" id="KW-0689">Ribosomal protein</keyword>
<dbReference type="GO" id="GO:0005840">
    <property type="term" value="C:ribosome"/>
    <property type="evidence" value="ECO:0007669"/>
    <property type="project" value="UniProtKB-KW"/>
</dbReference>
<evidence type="ECO:0000256" key="3">
    <source>
        <dbReference type="ARBA" id="ARBA00022884"/>
    </source>
</evidence>
<evidence type="ECO:0000313" key="9">
    <source>
        <dbReference type="EMBL" id="PDH40298.1"/>
    </source>
</evidence>
<dbReference type="SUPFAM" id="SSF55653">
    <property type="entry name" value="Ribosomal protein L9 C-domain"/>
    <property type="match status" value="1"/>
</dbReference>
<dbReference type="InterPro" id="IPR020069">
    <property type="entry name" value="Ribosomal_bL9_C"/>
</dbReference>
<dbReference type="InterPro" id="IPR036935">
    <property type="entry name" value="Ribosomal_bL9_N_sf"/>
</dbReference>
<organism evidence="9 10">
    <name type="scientific">OM182 bacterium MED-G24</name>
    <dbReference type="NCBI Taxonomy" id="1986255"/>
    <lineage>
        <taxon>Bacteria</taxon>
        <taxon>Pseudomonadati</taxon>
        <taxon>Pseudomonadota</taxon>
        <taxon>Gammaproteobacteria</taxon>
        <taxon>OMG group</taxon>
        <taxon>OM182 clade</taxon>
    </lineage>
</organism>
<evidence type="ECO:0000256" key="4">
    <source>
        <dbReference type="ARBA" id="ARBA00022980"/>
    </source>
</evidence>
<evidence type="ECO:0000256" key="1">
    <source>
        <dbReference type="ARBA" id="ARBA00010605"/>
    </source>
</evidence>
<evidence type="ECO:0000256" key="2">
    <source>
        <dbReference type="ARBA" id="ARBA00022730"/>
    </source>
</evidence>
<evidence type="ECO:0000256" key="7">
    <source>
        <dbReference type="HAMAP-Rule" id="MF_00503"/>
    </source>
</evidence>
<dbReference type="InterPro" id="IPR000244">
    <property type="entry name" value="Ribosomal_bL9"/>
</dbReference>
<reference evidence="9 10" key="1">
    <citation type="submission" date="2017-08" db="EMBL/GenBank/DDBJ databases">
        <title>Fine stratification of microbial communities through a metagenomic profile of the photic zone.</title>
        <authorList>
            <person name="Haro-Moreno J.M."/>
            <person name="Lopez-Perez M."/>
            <person name="De La Torre J."/>
            <person name="Picazo A."/>
            <person name="Camacho A."/>
            <person name="Rodriguez-Valera F."/>
        </authorList>
    </citation>
    <scope>NUCLEOTIDE SEQUENCE [LARGE SCALE GENOMIC DNA]</scope>
    <source>
        <strain evidence="9">MED-G24</strain>
    </source>
</reference>
<dbReference type="Proteomes" id="UP000219327">
    <property type="component" value="Unassembled WGS sequence"/>
</dbReference>
<dbReference type="PROSITE" id="PS00651">
    <property type="entry name" value="RIBOSOMAL_L9"/>
    <property type="match status" value="1"/>
</dbReference>
<dbReference type="EMBL" id="NTKD01000013">
    <property type="protein sequence ID" value="PDH40298.1"/>
    <property type="molecule type" value="Genomic_DNA"/>
</dbReference>
<comment type="similarity">
    <text evidence="1 7">Belongs to the bacterial ribosomal protein bL9 family.</text>
</comment>
<dbReference type="GO" id="GO:0019843">
    <property type="term" value="F:rRNA binding"/>
    <property type="evidence" value="ECO:0007669"/>
    <property type="project" value="UniProtKB-UniRule"/>
</dbReference>
<dbReference type="Gene3D" id="3.10.430.100">
    <property type="entry name" value="Ribosomal protein L9, C-terminal domain"/>
    <property type="match status" value="1"/>
</dbReference>
<dbReference type="PANTHER" id="PTHR21368">
    <property type="entry name" value="50S RIBOSOMAL PROTEIN L9"/>
    <property type="match status" value="1"/>
</dbReference>
<dbReference type="GO" id="GO:0006412">
    <property type="term" value="P:translation"/>
    <property type="evidence" value="ECO:0007669"/>
    <property type="project" value="UniProtKB-UniRule"/>
</dbReference>
<gene>
    <name evidence="7" type="primary">rplI</name>
    <name evidence="9" type="ORF">CNE99_03795</name>
</gene>
<dbReference type="Pfam" id="PF01281">
    <property type="entry name" value="Ribosomal_L9_N"/>
    <property type="match status" value="1"/>
</dbReference>
<dbReference type="AlphaFoldDB" id="A0A2A5WVI9"/>
<sequence length="150" mass="16437">MQVILLEKIANLGDLGDRVAVKSGYGRNYLVPKNKAVPATAQNIAEFEERRAELERISNERLGEAQGRADKINGTQVTITSKAGEEGKLFGSITVRDIAEAAGRRDIRLDKSEILLPDGPLRMLGEYDVDAKLHPEVIATLKVTVIAEQQ</sequence>
<evidence type="ECO:0000256" key="5">
    <source>
        <dbReference type="ARBA" id="ARBA00023274"/>
    </source>
</evidence>
<comment type="function">
    <text evidence="7">Binds to the 23S rRNA.</text>
</comment>
<protein>
    <recommendedName>
        <fullName evidence="6 7">Large ribosomal subunit protein bL9</fullName>
    </recommendedName>
</protein>
<evidence type="ECO:0000256" key="6">
    <source>
        <dbReference type="ARBA" id="ARBA00035292"/>
    </source>
</evidence>